<keyword evidence="1" id="KW-0004">4Fe-4S</keyword>
<dbReference type="GO" id="GO:0016491">
    <property type="term" value="F:oxidoreductase activity"/>
    <property type="evidence" value="ECO:0007669"/>
    <property type="project" value="UniProtKB-ARBA"/>
</dbReference>
<dbReference type="KEGG" id="dli:dnl_19360"/>
<dbReference type="GO" id="GO:0046872">
    <property type="term" value="F:metal ion binding"/>
    <property type="evidence" value="ECO:0007669"/>
    <property type="project" value="UniProtKB-KW"/>
</dbReference>
<feature type="domain" description="Cysteine-rich" evidence="6">
    <location>
        <begin position="168"/>
        <end position="251"/>
    </location>
</feature>
<evidence type="ECO:0000259" key="6">
    <source>
        <dbReference type="Pfam" id="PF02754"/>
    </source>
</evidence>
<sequence length="471" mass="53999">MKYNAPEAKIREVLDACADCGSCRDFMETCLVFPELYRLYDKEQETGSAITSRELRQLTDLCNFCALCPCHDIRAKIIQAKTEFINRDGLPLNIRFLENPDQLGRICGIFPRVLNRIFQTPLTAQPLKKIMGIHEKRNIPVIPEKDFPSQVKKQGLFAVKKGKHKKAALFAGCTGRYFFPDVPKAAIDVLEYNNIEVYYPKQKCCGMPAMLEGDQQTALSDAEFNIDYLFQAVEAGYDIICSCPTCGYMLKKVLKEGAYYSDQYQKWVQADETHIKLPLFSAANSKTDSKTDSQENQFQMLSKSIYKNLLKDNGIFSALDPLKRISVADHTFDLGEYLLNLYNKNEMNMDFGHLPIQGAYYPPCHMREQNMGRPYQELMNKIPEIKIKPVESTFYCCGIAGIMGFKKDFYQASLDMGTPLMEKIKEINPEKLITDCLSCRIQFQHMLCYEVVHPIEIIKESYNRFSCMKNS</sequence>
<dbReference type="Proteomes" id="UP000663720">
    <property type="component" value="Chromosome"/>
</dbReference>
<protein>
    <submittedName>
        <fullName evidence="7">Cysteine-rich domain-containing protein</fullName>
    </submittedName>
</protein>
<evidence type="ECO:0000256" key="5">
    <source>
        <dbReference type="ARBA" id="ARBA00023014"/>
    </source>
</evidence>
<evidence type="ECO:0000256" key="3">
    <source>
        <dbReference type="ARBA" id="ARBA00022737"/>
    </source>
</evidence>
<feature type="domain" description="Cysteine-rich" evidence="6">
    <location>
        <begin position="359"/>
        <end position="444"/>
    </location>
</feature>
<dbReference type="GO" id="GO:0051539">
    <property type="term" value="F:4 iron, 4 sulfur cluster binding"/>
    <property type="evidence" value="ECO:0007669"/>
    <property type="project" value="UniProtKB-KW"/>
</dbReference>
<dbReference type="Pfam" id="PF02754">
    <property type="entry name" value="CCG"/>
    <property type="match status" value="2"/>
</dbReference>
<dbReference type="PANTHER" id="PTHR32479">
    <property type="entry name" value="GLYCOLATE OXIDASE IRON-SULFUR SUBUNIT"/>
    <property type="match status" value="1"/>
</dbReference>
<dbReference type="AlphaFoldDB" id="A0A975B6D3"/>
<evidence type="ECO:0000256" key="4">
    <source>
        <dbReference type="ARBA" id="ARBA00023004"/>
    </source>
</evidence>
<keyword evidence="5" id="KW-0411">Iron-sulfur</keyword>
<dbReference type="PANTHER" id="PTHR32479:SF19">
    <property type="entry name" value="ANAEROBIC GLYCEROL-3-PHOSPHATE DEHYDROGENASE SUBUNIT C"/>
    <property type="match status" value="1"/>
</dbReference>
<evidence type="ECO:0000313" key="7">
    <source>
        <dbReference type="EMBL" id="QTA79660.1"/>
    </source>
</evidence>
<keyword evidence="3" id="KW-0677">Repeat</keyword>
<accession>A0A975B6D3</accession>
<proteinExistence type="predicted"/>
<reference evidence="7" key="1">
    <citation type="journal article" date="2021" name="Microb. Physiol.">
        <title>Proteogenomic Insights into the Physiology of Marine, Sulfate-Reducing, Filamentous Desulfonema limicola and Desulfonema magnum.</title>
        <authorList>
            <person name="Schnaars V."/>
            <person name="Wohlbrand L."/>
            <person name="Scheve S."/>
            <person name="Hinrichs C."/>
            <person name="Reinhardt R."/>
            <person name="Rabus R."/>
        </authorList>
    </citation>
    <scope>NUCLEOTIDE SEQUENCE</scope>
    <source>
        <strain evidence="7">5ac10</strain>
    </source>
</reference>
<keyword evidence="8" id="KW-1185">Reference proteome</keyword>
<keyword evidence="2" id="KW-0479">Metal-binding</keyword>
<dbReference type="RefSeq" id="WP_207691386.1">
    <property type="nucleotide sequence ID" value="NZ_CP061799.1"/>
</dbReference>
<dbReference type="EMBL" id="CP061799">
    <property type="protein sequence ID" value="QTA79660.1"/>
    <property type="molecule type" value="Genomic_DNA"/>
</dbReference>
<dbReference type="InterPro" id="IPR004017">
    <property type="entry name" value="Cys_rich_dom"/>
</dbReference>
<evidence type="ECO:0000256" key="1">
    <source>
        <dbReference type="ARBA" id="ARBA00022485"/>
    </source>
</evidence>
<evidence type="ECO:0000313" key="8">
    <source>
        <dbReference type="Proteomes" id="UP000663720"/>
    </source>
</evidence>
<organism evidence="7 8">
    <name type="scientific">Desulfonema limicola</name>
    <dbReference type="NCBI Taxonomy" id="45656"/>
    <lineage>
        <taxon>Bacteria</taxon>
        <taxon>Pseudomonadati</taxon>
        <taxon>Thermodesulfobacteriota</taxon>
        <taxon>Desulfobacteria</taxon>
        <taxon>Desulfobacterales</taxon>
        <taxon>Desulfococcaceae</taxon>
        <taxon>Desulfonema</taxon>
    </lineage>
</organism>
<name>A0A975B6D3_9BACT</name>
<gene>
    <name evidence="7" type="ORF">dnl_19360</name>
</gene>
<keyword evidence="4" id="KW-0408">Iron</keyword>
<evidence type="ECO:0000256" key="2">
    <source>
        <dbReference type="ARBA" id="ARBA00022723"/>
    </source>
</evidence>